<evidence type="ECO:0000313" key="2">
    <source>
        <dbReference type="EMBL" id="OYD57224.1"/>
    </source>
</evidence>
<accession>A0A235F838</accession>
<dbReference type="Gene3D" id="3.90.1200.10">
    <property type="match status" value="1"/>
</dbReference>
<name>A0A235F838_9BACL</name>
<keyword evidence="3" id="KW-1185">Reference proteome</keyword>
<dbReference type="Proteomes" id="UP000215059">
    <property type="component" value="Unassembled WGS sequence"/>
</dbReference>
<dbReference type="GO" id="GO:0016740">
    <property type="term" value="F:transferase activity"/>
    <property type="evidence" value="ECO:0007669"/>
    <property type="project" value="UniProtKB-KW"/>
</dbReference>
<dbReference type="InterPro" id="IPR002575">
    <property type="entry name" value="Aminoglycoside_PTrfase"/>
</dbReference>
<dbReference type="RefSeq" id="WP_094252572.1">
    <property type="nucleotide sequence ID" value="NZ_JBHLXL010000001.1"/>
</dbReference>
<comment type="caution">
    <text evidence="2">The sequence shown here is derived from an EMBL/GenBank/DDBJ whole genome shotgun (WGS) entry which is preliminary data.</text>
</comment>
<proteinExistence type="predicted"/>
<sequence length="293" mass="33930">MLDHIIKQFKLQVLSMDEVEDSFSSIVYKCTLLNGENVFLKIPYTKMKFQRELEAYEILKNTVAIPDLLDYWTGDEECHGVFLLSEMKGQPLTMDVSPKAAFQVGVIHASMHTVQPPALMELTGIQNEFASWSAFIEQQFYSFAQDVKDVLDEGLYTQALERYERMKQQLPSPDGPSFVHMDFRPANIIINDNEVSGIIDFESVRFGSTEVDFTKLHRDFLSFDQTLYEAYKEGYKSIRPLIDLEIVLPFYQFTDAFNSIGWCKRRGLEKNAAFLEENLVRLKNFLKKSETIF</sequence>
<protein>
    <submittedName>
        <fullName evidence="2">Phosphotransferase</fullName>
    </submittedName>
</protein>
<dbReference type="AlphaFoldDB" id="A0A235F838"/>
<dbReference type="SUPFAM" id="SSF56112">
    <property type="entry name" value="Protein kinase-like (PK-like)"/>
    <property type="match status" value="1"/>
</dbReference>
<reference evidence="2 3" key="1">
    <citation type="submission" date="2017-07" db="EMBL/GenBank/DDBJ databases">
        <title>Fictibacillus sp. nov. GDSW-R2A3 Genome sequencing and assembly.</title>
        <authorList>
            <person name="Mayilraj S."/>
        </authorList>
    </citation>
    <scope>NUCLEOTIDE SEQUENCE [LARGE SCALE GENOMIC DNA]</scope>
    <source>
        <strain evidence="2 3">GDSW-R2A3</strain>
    </source>
</reference>
<feature type="domain" description="Aminoglycoside phosphotransferase" evidence="1">
    <location>
        <begin position="24"/>
        <end position="236"/>
    </location>
</feature>
<organism evidence="2 3">
    <name type="scientific">Fictibacillus aquaticus</name>
    <dbReference type="NCBI Taxonomy" id="2021314"/>
    <lineage>
        <taxon>Bacteria</taxon>
        <taxon>Bacillati</taxon>
        <taxon>Bacillota</taxon>
        <taxon>Bacilli</taxon>
        <taxon>Bacillales</taxon>
        <taxon>Fictibacillaceae</taxon>
        <taxon>Fictibacillus</taxon>
    </lineage>
</organism>
<dbReference type="InterPro" id="IPR051678">
    <property type="entry name" value="AGP_Transferase"/>
</dbReference>
<dbReference type="Pfam" id="PF01636">
    <property type="entry name" value="APH"/>
    <property type="match status" value="1"/>
</dbReference>
<gene>
    <name evidence="2" type="ORF">CGZ90_11075</name>
</gene>
<dbReference type="PANTHER" id="PTHR21310:SF15">
    <property type="entry name" value="AMINOGLYCOSIDE PHOSPHOTRANSFERASE DOMAIN-CONTAINING PROTEIN"/>
    <property type="match status" value="1"/>
</dbReference>
<keyword evidence="2" id="KW-0808">Transferase</keyword>
<dbReference type="InterPro" id="IPR011009">
    <property type="entry name" value="Kinase-like_dom_sf"/>
</dbReference>
<evidence type="ECO:0000259" key="1">
    <source>
        <dbReference type="Pfam" id="PF01636"/>
    </source>
</evidence>
<evidence type="ECO:0000313" key="3">
    <source>
        <dbReference type="Proteomes" id="UP000215059"/>
    </source>
</evidence>
<dbReference type="EMBL" id="NOII01000003">
    <property type="protein sequence ID" value="OYD57224.1"/>
    <property type="molecule type" value="Genomic_DNA"/>
</dbReference>
<dbReference type="OrthoDB" id="334783at2"/>
<dbReference type="PANTHER" id="PTHR21310">
    <property type="entry name" value="AMINOGLYCOSIDE PHOSPHOTRANSFERASE-RELATED-RELATED"/>
    <property type="match status" value="1"/>
</dbReference>